<accession>A0A9W6F9G6</accession>
<feature type="region of interest" description="Disordered" evidence="1">
    <location>
        <begin position="1"/>
        <end position="28"/>
    </location>
</feature>
<evidence type="ECO:0000256" key="1">
    <source>
        <dbReference type="SAM" id="MobiDB-lite"/>
    </source>
</evidence>
<dbReference type="AlphaFoldDB" id="A0A9W6F9G6"/>
<evidence type="ECO:0000313" key="3">
    <source>
        <dbReference type="Proteomes" id="UP001165080"/>
    </source>
</evidence>
<gene>
    <name evidence="2" type="primary">PLEST011062</name>
    <name evidence="2" type="ORF">PLESTB_001660400</name>
</gene>
<comment type="caution">
    <text evidence="2">The sequence shown here is derived from an EMBL/GenBank/DDBJ whole genome shotgun (WGS) entry which is preliminary data.</text>
</comment>
<feature type="region of interest" description="Disordered" evidence="1">
    <location>
        <begin position="49"/>
        <end position="117"/>
    </location>
</feature>
<keyword evidence="3" id="KW-1185">Reference proteome</keyword>
<organism evidence="2 3">
    <name type="scientific">Pleodorina starrii</name>
    <dbReference type="NCBI Taxonomy" id="330485"/>
    <lineage>
        <taxon>Eukaryota</taxon>
        <taxon>Viridiplantae</taxon>
        <taxon>Chlorophyta</taxon>
        <taxon>core chlorophytes</taxon>
        <taxon>Chlorophyceae</taxon>
        <taxon>CS clade</taxon>
        <taxon>Chlamydomonadales</taxon>
        <taxon>Volvocaceae</taxon>
        <taxon>Pleodorina</taxon>
    </lineage>
</organism>
<dbReference type="Proteomes" id="UP001165080">
    <property type="component" value="Unassembled WGS sequence"/>
</dbReference>
<dbReference type="EMBL" id="BRXU01000037">
    <property type="protein sequence ID" value="GLC60705.1"/>
    <property type="molecule type" value="Genomic_DNA"/>
</dbReference>
<feature type="compositionally biased region" description="Pro residues" evidence="1">
    <location>
        <begin position="93"/>
        <end position="111"/>
    </location>
</feature>
<name>A0A9W6F9G6_9CHLO</name>
<reference evidence="2 3" key="1">
    <citation type="journal article" date="2023" name="Commun. Biol.">
        <title>Reorganization of the ancestral sex-determining regions during the evolution of trioecy in Pleodorina starrii.</title>
        <authorList>
            <person name="Takahashi K."/>
            <person name="Suzuki S."/>
            <person name="Kawai-Toyooka H."/>
            <person name="Yamamoto K."/>
            <person name="Hamaji T."/>
            <person name="Ootsuki R."/>
            <person name="Yamaguchi H."/>
            <person name="Kawachi M."/>
            <person name="Higashiyama T."/>
            <person name="Nozaki H."/>
        </authorList>
    </citation>
    <scope>NUCLEOTIDE SEQUENCE [LARGE SCALE GENOMIC DNA]</scope>
    <source>
        <strain evidence="2 3">NIES-4479</strain>
    </source>
</reference>
<proteinExistence type="predicted"/>
<protein>
    <submittedName>
        <fullName evidence="2">Uncharacterized protein</fullName>
    </submittedName>
</protein>
<sequence length="117" mass="12773">MDLLNRLTAPSLGRVNPPPTTTTELACTPLEARNASVVSDFVDKALKERASKQLQQQQKQRQRDLEQQGQGPGEAQREARGQQCDQASFPVTPQKPPRPPKPPSQATPTRPPAGRGD</sequence>
<evidence type="ECO:0000313" key="2">
    <source>
        <dbReference type="EMBL" id="GLC60705.1"/>
    </source>
</evidence>